<dbReference type="Proteomes" id="UP000271098">
    <property type="component" value="Unassembled WGS sequence"/>
</dbReference>
<evidence type="ECO:0000313" key="2">
    <source>
        <dbReference type="Proteomes" id="UP000271098"/>
    </source>
</evidence>
<dbReference type="EMBL" id="UYRT01099133">
    <property type="protein sequence ID" value="VDN42030.1"/>
    <property type="molecule type" value="Genomic_DNA"/>
</dbReference>
<gene>
    <name evidence="1" type="ORF">GPUH_LOCUS23840</name>
</gene>
<dbReference type="InterPro" id="IPR036322">
    <property type="entry name" value="WD40_repeat_dom_sf"/>
</dbReference>
<dbReference type="WBParaSite" id="GPUH_0002387001-mRNA-1">
    <property type="protein sequence ID" value="GPUH_0002387001-mRNA-1"/>
    <property type="gene ID" value="GPUH_0002387001"/>
</dbReference>
<evidence type="ECO:0000313" key="1">
    <source>
        <dbReference type="EMBL" id="VDN42030.1"/>
    </source>
</evidence>
<proteinExistence type="predicted"/>
<dbReference type="SUPFAM" id="SSF50978">
    <property type="entry name" value="WD40 repeat-like"/>
    <property type="match status" value="1"/>
</dbReference>
<accession>A0A183ES99</accession>
<dbReference type="AlphaFoldDB" id="A0A183ES99"/>
<reference evidence="1 2" key="2">
    <citation type="submission" date="2018-11" db="EMBL/GenBank/DDBJ databases">
        <authorList>
            <consortium name="Pathogen Informatics"/>
        </authorList>
    </citation>
    <scope>NUCLEOTIDE SEQUENCE [LARGE SCALE GENOMIC DNA]</scope>
</reference>
<dbReference type="OrthoDB" id="189220at2759"/>
<evidence type="ECO:0000313" key="3">
    <source>
        <dbReference type="WBParaSite" id="GPUH_0002387001-mRNA-1"/>
    </source>
</evidence>
<keyword evidence="2" id="KW-1185">Reference proteome</keyword>
<sequence>MLNYLLVLSSAELYAPTITRFGNNDRIATGYYDGLIRLHHMPRSRKRSVVDAFKDKHNSAGFDGRRFVSADVKKALLNDTQWDFDILHLEKISDNHALSQLGAKVK</sequence>
<reference evidence="3" key="1">
    <citation type="submission" date="2016-06" db="UniProtKB">
        <authorList>
            <consortium name="WormBaseParasite"/>
        </authorList>
    </citation>
    <scope>IDENTIFICATION</scope>
</reference>
<protein>
    <submittedName>
        <fullName evidence="3">WD_REPEATS_REGION domain-containing protein</fullName>
    </submittedName>
</protein>
<name>A0A183ES99_9BILA</name>
<organism evidence="3">
    <name type="scientific">Gongylonema pulchrum</name>
    <dbReference type="NCBI Taxonomy" id="637853"/>
    <lineage>
        <taxon>Eukaryota</taxon>
        <taxon>Metazoa</taxon>
        <taxon>Ecdysozoa</taxon>
        <taxon>Nematoda</taxon>
        <taxon>Chromadorea</taxon>
        <taxon>Rhabditida</taxon>
        <taxon>Spirurina</taxon>
        <taxon>Spiruromorpha</taxon>
        <taxon>Spiruroidea</taxon>
        <taxon>Gongylonematidae</taxon>
        <taxon>Gongylonema</taxon>
    </lineage>
</organism>